<evidence type="ECO:0000259" key="2">
    <source>
        <dbReference type="PROSITE" id="PS50837"/>
    </source>
</evidence>
<dbReference type="InterPro" id="IPR027417">
    <property type="entry name" value="P-loop_NTPase"/>
</dbReference>
<evidence type="ECO:0000313" key="3">
    <source>
        <dbReference type="EMBL" id="KAK5086860.1"/>
    </source>
</evidence>
<sequence>MSGGRVTDSPATQQNEGLTGHIFAPVNVSGNGTLQQGDIYHYSIAAATQNSLFKAVDYDSFGNREGQVKSATAHTCEWIWSTIFGTWISDLHAQIFWVSGKPGSGKSTLIKHLSTSSKTKTVLPDTDGGWAVATFFFDFREGNKIANSIEGLLKGVIKQVAEATSSEDPRLNSNEKLLNLDLQQLLHDLLSHAKQNFFILLDGLDEYGDELSELCTLILSLGEHQNIKLCVASRREPAINRRFGQLPNLHMSDYNSSGILSYVNVEIQKLRQSLTECQPFDLKALQRILCERAEGVFLWVYLALREVRYAIDRSRTAQEVMSILEELPLELEKLYQRIVDRMAGAQKKEAAVLYTLLEDTKVHPVTTQILFGAYQFLAHEIGLEGFPKDIVDLQHFERIFDGTLGGMFELCKSSKPAPGGDTSVIPRIMHETVRRFSRDSRWNQEWQPNVFKHHFPNLVWSRLGCYALIAADKRLQKVRLNDLRATFTSITNTGRSSCGLAGCLDYAEFARLLSRHLPHDSLMHWCRLLHLSMDTIFPYAEQIIHQADDDLKLRLQKAMRSQWTNLRLASWQHDTTARVNPGELVHCGFADLLQAAAHHCYSYLLWERSSMSVLSDIERAAVCCAILFGYRLSPLKWPNFTSQRDDDDLKRDTINEILCYDRRLSVLHLAVYLYLGYKNVPKFLRKHQKTGRITNWAIVNPLWPQDTYLFVATPETPLFMWVCARHTPGESGYDRREQLKVLLQFGVDIHAKSTRGMNIVHYLITEHLIRHTFLEQDMTCWPDDDTAITIEQLYWLEEAGADFTSRYNNQTLLEALRTGFYQMKPIDDDTLLYPRTDVVNTRFAQIKFMLQHMGSKGHLPQPMMGTNARFISNFPALQRYIRTKRCDLCSATADTRKVHRKIRSSRGRSSALRSVEIAPPGNWI</sequence>
<comment type="caution">
    <text evidence="3">The sequence shown here is derived from an EMBL/GenBank/DDBJ whole genome shotgun (WGS) entry which is preliminary data.</text>
</comment>
<dbReference type="Gene3D" id="3.40.50.300">
    <property type="entry name" value="P-loop containing nucleotide triphosphate hydrolases"/>
    <property type="match status" value="1"/>
</dbReference>
<name>A0AAN7Y7F0_9EURO</name>
<dbReference type="AlphaFoldDB" id="A0AAN7Y7F0"/>
<reference evidence="3 4" key="1">
    <citation type="submission" date="2023-08" db="EMBL/GenBank/DDBJ databases">
        <title>Black Yeasts Isolated from many extreme environments.</title>
        <authorList>
            <person name="Coleine C."/>
            <person name="Stajich J.E."/>
            <person name="Selbmann L."/>
        </authorList>
    </citation>
    <scope>NUCLEOTIDE SEQUENCE [LARGE SCALE GENOMIC DNA]</scope>
    <source>
        <strain evidence="3 4">CCFEE 5910</strain>
    </source>
</reference>
<dbReference type="InterPro" id="IPR007111">
    <property type="entry name" value="NACHT_NTPase"/>
</dbReference>
<proteinExistence type="predicted"/>
<gene>
    <name evidence="3" type="ORF">LTR05_004030</name>
</gene>
<accession>A0AAN7Y7F0</accession>
<dbReference type="PANTHER" id="PTHR10039:SF5">
    <property type="entry name" value="NACHT DOMAIN-CONTAINING PROTEIN"/>
    <property type="match status" value="1"/>
</dbReference>
<protein>
    <recommendedName>
        <fullName evidence="2">NACHT domain-containing protein</fullName>
    </recommendedName>
</protein>
<dbReference type="Pfam" id="PF24883">
    <property type="entry name" value="NPHP3_N"/>
    <property type="match status" value="1"/>
</dbReference>
<feature type="domain" description="NACHT" evidence="2">
    <location>
        <begin position="94"/>
        <end position="206"/>
    </location>
</feature>
<evidence type="ECO:0000313" key="4">
    <source>
        <dbReference type="Proteomes" id="UP001309876"/>
    </source>
</evidence>
<keyword evidence="4" id="KW-1185">Reference proteome</keyword>
<evidence type="ECO:0000256" key="1">
    <source>
        <dbReference type="ARBA" id="ARBA00022737"/>
    </source>
</evidence>
<organism evidence="3 4">
    <name type="scientific">Lithohypha guttulata</name>
    <dbReference type="NCBI Taxonomy" id="1690604"/>
    <lineage>
        <taxon>Eukaryota</taxon>
        <taxon>Fungi</taxon>
        <taxon>Dikarya</taxon>
        <taxon>Ascomycota</taxon>
        <taxon>Pezizomycotina</taxon>
        <taxon>Eurotiomycetes</taxon>
        <taxon>Chaetothyriomycetidae</taxon>
        <taxon>Chaetothyriales</taxon>
        <taxon>Trichomeriaceae</taxon>
        <taxon>Lithohypha</taxon>
    </lineage>
</organism>
<dbReference type="SUPFAM" id="SSF52540">
    <property type="entry name" value="P-loop containing nucleoside triphosphate hydrolases"/>
    <property type="match status" value="1"/>
</dbReference>
<dbReference type="Proteomes" id="UP001309876">
    <property type="component" value="Unassembled WGS sequence"/>
</dbReference>
<dbReference type="InterPro" id="IPR056884">
    <property type="entry name" value="NPHP3-like_N"/>
</dbReference>
<dbReference type="PROSITE" id="PS50837">
    <property type="entry name" value="NACHT"/>
    <property type="match status" value="1"/>
</dbReference>
<keyword evidence="1" id="KW-0677">Repeat</keyword>
<dbReference type="PANTHER" id="PTHR10039">
    <property type="entry name" value="AMELOGENIN"/>
    <property type="match status" value="1"/>
</dbReference>
<dbReference type="EMBL" id="JAVRRJ010000003">
    <property type="protein sequence ID" value="KAK5086860.1"/>
    <property type="molecule type" value="Genomic_DNA"/>
</dbReference>